<dbReference type="GO" id="GO:0005886">
    <property type="term" value="C:plasma membrane"/>
    <property type="evidence" value="ECO:0007669"/>
    <property type="project" value="UniProtKB-SubCell"/>
</dbReference>
<dbReference type="STRING" id="1184609.KILIM_017_00030"/>
<dbReference type="PANTHER" id="PTHR42711:SF17">
    <property type="entry name" value="ABC TRANSPORTER ATP-BINDING PROTEIN"/>
    <property type="match status" value="1"/>
</dbReference>
<dbReference type="PROSITE" id="PS50893">
    <property type="entry name" value="ABC_TRANSPORTER_2"/>
    <property type="match status" value="1"/>
</dbReference>
<evidence type="ECO:0000256" key="2">
    <source>
        <dbReference type="ARBA" id="ARBA00022448"/>
    </source>
</evidence>
<dbReference type="InterPro" id="IPR017871">
    <property type="entry name" value="ABC_transporter-like_CS"/>
</dbReference>
<comment type="subcellular location">
    <subcellularLocation>
        <location evidence="1">Cell membrane</location>
        <topology evidence="1">Peripheral membrane protein</topology>
    </subcellularLocation>
</comment>
<keyword evidence="5" id="KW-0046">Antibiotic resistance</keyword>
<evidence type="ECO:0000256" key="3">
    <source>
        <dbReference type="ARBA" id="ARBA00022741"/>
    </source>
</evidence>
<dbReference type="InterPro" id="IPR050763">
    <property type="entry name" value="ABC_transporter_ATP-binding"/>
</dbReference>
<reference evidence="8 9" key="1">
    <citation type="submission" date="2012-08" db="EMBL/GenBank/DDBJ databases">
        <title>Whole genome shotgun sequence of Kineosphaera limosa NBRC 100340.</title>
        <authorList>
            <person name="Yoshida I."/>
            <person name="Isaki S."/>
            <person name="Hosoyama A."/>
            <person name="Tsuchikane K."/>
            <person name="Katsumata H."/>
            <person name="Ando Y."/>
            <person name="Ohji S."/>
            <person name="Hamada M."/>
            <person name="Tamura T."/>
            <person name="Yamazoe A."/>
            <person name="Yamazaki S."/>
            <person name="Fujita N."/>
        </authorList>
    </citation>
    <scope>NUCLEOTIDE SEQUENCE [LARGE SCALE GENOMIC DNA]</scope>
    <source>
        <strain evidence="8 9">NBRC 100340</strain>
    </source>
</reference>
<dbReference type="GO" id="GO:0005524">
    <property type="term" value="F:ATP binding"/>
    <property type="evidence" value="ECO:0007669"/>
    <property type="project" value="UniProtKB-KW"/>
</dbReference>
<dbReference type="eggNOG" id="COG1131">
    <property type="taxonomic scope" value="Bacteria"/>
</dbReference>
<dbReference type="SUPFAM" id="SSF52540">
    <property type="entry name" value="P-loop containing nucleoside triphosphate hydrolases"/>
    <property type="match status" value="1"/>
</dbReference>
<keyword evidence="2" id="KW-0813">Transport</keyword>
<dbReference type="InterPro" id="IPR003593">
    <property type="entry name" value="AAA+_ATPase"/>
</dbReference>
<comment type="caution">
    <text evidence="8">The sequence shown here is derived from an EMBL/GenBank/DDBJ whole genome shotgun (WGS) entry which is preliminary data.</text>
</comment>
<dbReference type="Pfam" id="PF00005">
    <property type="entry name" value="ABC_tran"/>
    <property type="match status" value="1"/>
</dbReference>
<dbReference type="GO" id="GO:0016887">
    <property type="term" value="F:ATP hydrolysis activity"/>
    <property type="evidence" value="ECO:0007669"/>
    <property type="project" value="InterPro"/>
</dbReference>
<evidence type="ECO:0000313" key="9">
    <source>
        <dbReference type="Proteomes" id="UP000008366"/>
    </source>
</evidence>
<feature type="region of interest" description="Disordered" evidence="6">
    <location>
        <begin position="320"/>
        <end position="344"/>
    </location>
</feature>
<sequence length="344" mass="37509">MNMTTMLGSTRDVPSAADTPAIEARDLRMSYGSTDVLRGLDLTIGIGEVVALLGPNGAGKTTTIEILEGFRAPSAGHVRVLGVEPIGGQDTWRADLGVVLQSWRDHSRWRVRETLHHFGEFYRPYSTPERPRPWPVDDLLARVGLTGKEDRQILKLSGGERRRLDVAIGLVGAPRVLFLDEPTAGFDPQARRDFHDLIRSVADLDVTILLTTHDLDEAEKLADRIVVLAGGRIVADGSPDALRRAMSATTEVRWGRDGATHVHSTDDPATYLREVLNAPGGPFTDLEVRRASLEDAYLSIVHRFETGQELDAHEARALLSSTGATPRSSSTAGTTSDTTDGEHR</sequence>
<evidence type="ECO:0000256" key="5">
    <source>
        <dbReference type="ARBA" id="ARBA00023251"/>
    </source>
</evidence>
<evidence type="ECO:0000256" key="6">
    <source>
        <dbReference type="SAM" id="MobiDB-lite"/>
    </source>
</evidence>
<protein>
    <submittedName>
        <fullName evidence="8">Putative ABC transporter ATP-binding protein</fullName>
    </submittedName>
</protein>
<keyword evidence="9" id="KW-1185">Reference proteome</keyword>
<evidence type="ECO:0000256" key="1">
    <source>
        <dbReference type="ARBA" id="ARBA00004202"/>
    </source>
</evidence>
<feature type="domain" description="ABC transporter" evidence="7">
    <location>
        <begin position="22"/>
        <end position="255"/>
    </location>
</feature>
<dbReference type="RefSeq" id="WP_006591690.1">
    <property type="nucleotide sequence ID" value="NZ_BAHD01000017.1"/>
</dbReference>
<dbReference type="PANTHER" id="PTHR42711">
    <property type="entry name" value="ABC TRANSPORTER ATP-BINDING PROTEIN"/>
    <property type="match status" value="1"/>
</dbReference>
<dbReference type="PROSITE" id="PS00211">
    <property type="entry name" value="ABC_TRANSPORTER_1"/>
    <property type="match status" value="1"/>
</dbReference>
<dbReference type="InterPro" id="IPR027417">
    <property type="entry name" value="P-loop_NTPase"/>
</dbReference>
<proteinExistence type="predicted"/>
<dbReference type="AlphaFoldDB" id="K6VG47"/>
<keyword evidence="3" id="KW-0547">Nucleotide-binding</keyword>
<feature type="compositionally biased region" description="Low complexity" evidence="6">
    <location>
        <begin position="328"/>
        <end position="338"/>
    </location>
</feature>
<dbReference type="InterPro" id="IPR003439">
    <property type="entry name" value="ABC_transporter-like_ATP-bd"/>
</dbReference>
<evidence type="ECO:0000259" key="7">
    <source>
        <dbReference type="PROSITE" id="PS50893"/>
    </source>
</evidence>
<keyword evidence="4 8" id="KW-0067">ATP-binding</keyword>
<dbReference type="GO" id="GO:0046677">
    <property type="term" value="P:response to antibiotic"/>
    <property type="evidence" value="ECO:0007669"/>
    <property type="project" value="UniProtKB-KW"/>
</dbReference>
<evidence type="ECO:0000256" key="4">
    <source>
        <dbReference type="ARBA" id="ARBA00022840"/>
    </source>
</evidence>
<accession>K6VG47</accession>
<dbReference type="CDD" id="cd03230">
    <property type="entry name" value="ABC_DR_subfamily_A"/>
    <property type="match status" value="1"/>
</dbReference>
<organism evidence="8 9">
    <name type="scientific">Kineosphaera limosa NBRC 100340</name>
    <dbReference type="NCBI Taxonomy" id="1184609"/>
    <lineage>
        <taxon>Bacteria</taxon>
        <taxon>Bacillati</taxon>
        <taxon>Actinomycetota</taxon>
        <taxon>Actinomycetes</taxon>
        <taxon>Micrococcales</taxon>
        <taxon>Dermatophilaceae</taxon>
        <taxon>Kineosphaera</taxon>
    </lineage>
</organism>
<gene>
    <name evidence="8" type="ORF">KILIM_017_00030</name>
</gene>
<evidence type="ECO:0000313" key="8">
    <source>
        <dbReference type="EMBL" id="GAB95158.1"/>
    </source>
</evidence>
<dbReference type="Gene3D" id="3.40.50.300">
    <property type="entry name" value="P-loop containing nucleotide triphosphate hydrolases"/>
    <property type="match status" value="1"/>
</dbReference>
<dbReference type="EMBL" id="BAHD01000017">
    <property type="protein sequence ID" value="GAB95158.1"/>
    <property type="molecule type" value="Genomic_DNA"/>
</dbReference>
<dbReference type="SMART" id="SM00382">
    <property type="entry name" value="AAA"/>
    <property type="match status" value="1"/>
</dbReference>
<name>K6VG47_9MICO</name>
<dbReference type="Proteomes" id="UP000008366">
    <property type="component" value="Unassembled WGS sequence"/>
</dbReference>